<keyword evidence="3" id="KW-0677">Repeat</keyword>
<dbReference type="Pfam" id="PF13499">
    <property type="entry name" value="EF-hand_7"/>
    <property type="match status" value="1"/>
</dbReference>
<dbReference type="SMART" id="SM00054">
    <property type="entry name" value="EFh"/>
    <property type="match status" value="1"/>
</dbReference>
<dbReference type="PROSITE" id="PS00018">
    <property type="entry name" value="EF_HAND_1"/>
    <property type="match status" value="1"/>
</dbReference>
<dbReference type="GO" id="GO:1903569">
    <property type="term" value="P:positive regulation of protein localization to ciliary membrane"/>
    <property type="evidence" value="ECO:0007669"/>
    <property type="project" value="TreeGrafter"/>
</dbReference>
<feature type="compositionally biased region" description="Polar residues" evidence="6">
    <location>
        <begin position="153"/>
        <end position="166"/>
    </location>
</feature>
<feature type="domain" description="EF-hand" evidence="7">
    <location>
        <begin position="28"/>
        <end position="63"/>
    </location>
</feature>
<proteinExistence type="predicted"/>
<dbReference type="STRING" id="1054147.F4PPU8"/>
<reference evidence="9" key="1">
    <citation type="journal article" date="2011" name="Genome Res.">
        <title>Phylogeny-wide analysis of social amoeba genomes highlights ancient origins for complex intercellular communication.</title>
        <authorList>
            <person name="Heidel A.J."/>
            <person name="Lawal H.M."/>
            <person name="Felder M."/>
            <person name="Schilde C."/>
            <person name="Helps N.R."/>
            <person name="Tunggal B."/>
            <person name="Rivero F."/>
            <person name="John U."/>
            <person name="Schleicher M."/>
            <person name="Eichinger L."/>
            <person name="Platzer M."/>
            <person name="Noegel A.A."/>
            <person name="Schaap P."/>
            <person name="Gloeckner G."/>
        </authorList>
    </citation>
    <scope>NUCLEOTIDE SEQUENCE [LARGE SCALE GENOMIC DNA]</scope>
    <source>
        <strain evidence="9">SH3</strain>
    </source>
</reference>
<comment type="subcellular location">
    <subcellularLocation>
        <location evidence="1">Membrane</location>
    </subcellularLocation>
</comment>
<gene>
    <name evidence="8" type="ORF">DFA_04532</name>
</gene>
<dbReference type="PROSITE" id="PS50222">
    <property type="entry name" value="EF_HAND_2"/>
    <property type="match status" value="1"/>
</dbReference>
<dbReference type="GO" id="GO:0005509">
    <property type="term" value="F:calcium ion binding"/>
    <property type="evidence" value="ECO:0007669"/>
    <property type="project" value="InterPro"/>
</dbReference>
<dbReference type="EMBL" id="GL883009">
    <property type="protein sequence ID" value="EGG22411.1"/>
    <property type="molecule type" value="Genomic_DNA"/>
</dbReference>
<dbReference type="RefSeq" id="XP_004360262.1">
    <property type="nucleotide sequence ID" value="XM_004360205.1"/>
</dbReference>
<dbReference type="OMA" id="EAFECEQ"/>
<keyword evidence="4" id="KW-0106">Calcium</keyword>
<protein>
    <recommendedName>
        <fullName evidence="7">EF-hand domain-containing protein</fullName>
    </recommendedName>
</protein>
<keyword evidence="9" id="KW-1185">Reference proteome</keyword>
<evidence type="ECO:0000256" key="4">
    <source>
        <dbReference type="ARBA" id="ARBA00022837"/>
    </source>
</evidence>
<dbReference type="Gene3D" id="1.10.238.10">
    <property type="entry name" value="EF-hand"/>
    <property type="match status" value="1"/>
</dbReference>
<name>F4PPU8_CACFS</name>
<feature type="region of interest" description="Disordered" evidence="6">
    <location>
        <begin position="120"/>
        <end position="166"/>
    </location>
</feature>
<dbReference type="AlphaFoldDB" id="F4PPU8"/>
<dbReference type="GO" id="GO:0098797">
    <property type="term" value="C:plasma membrane protein complex"/>
    <property type="evidence" value="ECO:0007669"/>
    <property type="project" value="TreeGrafter"/>
</dbReference>
<dbReference type="InterPro" id="IPR002048">
    <property type="entry name" value="EF_hand_dom"/>
</dbReference>
<accession>F4PPU8</accession>
<evidence type="ECO:0000256" key="5">
    <source>
        <dbReference type="ARBA" id="ARBA00023136"/>
    </source>
</evidence>
<evidence type="ECO:0000256" key="1">
    <source>
        <dbReference type="ARBA" id="ARBA00004370"/>
    </source>
</evidence>
<dbReference type="GO" id="GO:0060170">
    <property type="term" value="C:ciliary membrane"/>
    <property type="evidence" value="ECO:0007669"/>
    <property type="project" value="TreeGrafter"/>
</dbReference>
<evidence type="ECO:0000256" key="2">
    <source>
        <dbReference type="ARBA" id="ARBA00022723"/>
    </source>
</evidence>
<evidence type="ECO:0000256" key="3">
    <source>
        <dbReference type="ARBA" id="ARBA00022737"/>
    </source>
</evidence>
<sequence length="166" mass="18478">MGKKNNNNKQQQKTPNLLDKEDDYFLESVEKALKEIFARYDKDGDGALSIEELNAFAIGCNGQAFDQDSIESIQESFDVTDDDKQYLTLKGFMEMYLLQSSAEPEETWKDIKKHGYNTDFKLTTTTTTPSTSTTTTNTASSSDSSSLVSTSTQINDNNTEDQSSSS</sequence>
<dbReference type="GeneID" id="14874478"/>
<dbReference type="PANTHER" id="PTHR46819:SF1">
    <property type="entry name" value="EF-HAND CALCIUM-BINDING DOMAIN-CONTAINING PROTEIN 7"/>
    <property type="match status" value="1"/>
</dbReference>
<evidence type="ECO:0000259" key="7">
    <source>
        <dbReference type="PROSITE" id="PS50222"/>
    </source>
</evidence>
<dbReference type="OrthoDB" id="26525at2759"/>
<dbReference type="InterPro" id="IPR011992">
    <property type="entry name" value="EF-hand-dom_pair"/>
</dbReference>
<keyword evidence="2" id="KW-0479">Metal-binding</keyword>
<evidence type="ECO:0000313" key="9">
    <source>
        <dbReference type="Proteomes" id="UP000007797"/>
    </source>
</evidence>
<organism evidence="8 9">
    <name type="scientific">Cavenderia fasciculata</name>
    <name type="common">Slime mold</name>
    <name type="synonym">Dictyostelium fasciculatum</name>
    <dbReference type="NCBI Taxonomy" id="261658"/>
    <lineage>
        <taxon>Eukaryota</taxon>
        <taxon>Amoebozoa</taxon>
        <taxon>Evosea</taxon>
        <taxon>Eumycetozoa</taxon>
        <taxon>Dictyostelia</taxon>
        <taxon>Acytosteliales</taxon>
        <taxon>Cavenderiaceae</taxon>
        <taxon>Cavenderia</taxon>
    </lineage>
</organism>
<dbReference type="InterPro" id="IPR052266">
    <property type="entry name" value="Miro-EF-hand_domain"/>
</dbReference>
<dbReference type="PANTHER" id="PTHR46819">
    <property type="entry name" value="EF-HAND CALCIUM-BINDING DOMAIN-CONTAINING PROTEIN 7"/>
    <property type="match status" value="1"/>
</dbReference>
<dbReference type="KEGG" id="dfa:DFA_04532"/>
<dbReference type="Proteomes" id="UP000007797">
    <property type="component" value="Unassembled WGS sequence"/>
</dbReference>
<feature type="compositionally biased region" description="Low complexity" evidence="6">
    <location>
        <begin position="123"/>
        <end position="152"/>
    </location>
</feature>
<dbReference type="SUPFAM" id="SSF47473">
    <property type="entry name" value="EF-hand"/>
    <property type="match status" value="1"/>
</dbReference>
<dbReference type="InterPro" id="IPR018247">
    <property type="entry name" value="EF_Hand_1_Ca_BS"/>
</dbReference>
<evidence type="ECO:0000256" key="6">
    <source>
        <dbReference type="SAM" id="MobiDB-lite"/>
    </source>
</evidence>
<evidence type="ECO:0000313" key="8">
    <source>
        <dbReference type="EMBL" id="EGG22411.1"/>
    </source>
</evidence>
<keyword evidence="5" id="KW-0472">Membrane</keyword>